<evidence type="ECO:0000256" key="1">
    <source>
        <dbReference type="SAM" id="MobiDB-lite"/>
    </source>
</evidence>
<dbReference type="EMBL" id="WHWC01000003">
    <property type="protein sequence ID" value="KAG8386834.1"/>
    <property type="molecule type" value="Genomic_DNA"/>
</dbReference>
<sequence length="141" mass="16188">MKNSPLLASFRTHASWVHVCAYGVLAAELELEKHNNRVFQSQRRKECKKEVEEENHEDYSDPNTPFGEKKNLSGQMAKTYNPSAVQNSRYEWWEKSNFFEADPKSSKQPFVIVSFLKSPHLKSYLGATFSIKGGLKVEETS</sequence>
<name>A0AAV6XVX3_9LAMI</name>
<accession>A0AAV6XVX3</accession>
<gene>
    <name evidence="2" type="ORF">BUALT_Bualt03G0190300</name>
</gene>
<comment type="caution">
    <text evidence="2">The sequence shown here is derived from an EMBL/GenBank/DDBJ whole genome shotgun (WGS) entry which is preliminary data.</text>
</comment>
<protein>
    <submittedName>
        <fullName evidence="2">Uncharacterized protein</fullName>
    </submittedName>
</protein>
<evidence type="ECO:0000313" key="2">
    <source>
        <dbReference type="EMBL" id="KAG8386834.1"/>
    </source>
</evidence>
<keyword evidence="3" id="KW-1185">Reference proteome</keyword>
<evidence type="ECO:0000313" key="3">
    <source>
        <dbReference type="Proteomes" id="UP000826271"/>
    </source>
</evidence>
<dbReference type="AlphaFoldDB" id="A0AAV6XVX3"/>
<reference evidence="2" key="1">
    <citation type="submission" date="2019-10" db="EMBL/GenBank/DDBJ databases">
        <authorList>
            <person name="Zhang R."/>
            <person name="Pan Y."/>
            <person name="Wang J."/>
            <person name="Ma R."/>
            <person name="Yu S."/>
        </authorList>
    </citation>
    <scope>NUCLEOTIDE SEQUENCE</scope>
    <source>
        <strain evidence="2">LA-IB0</strain>
        <tissue evidence="2">Leaf</tissue>
    </source>
</reference>
<feature type="region of interest" description="Disordered" evidence="1">
    <location>
        <begin position="40"/>
        <end position="75"/>
    </location>
</feature>
<dbReference type="Proteomes" id="UP000826271">
    <property type="component" value="Unassembled WGS sequence"/>
</dbReference>
<organism evidence="2 3">
    <name type="scientific">Buddleja alternifolia</name>
    <dbReference type="NCBI Taxonomy" id="168488"/>
    <lineage>
        <taxon>Eukaryota</taxon>
        <taxon>Viridiplantae</taxon>
        <taxon>Streptophyta</taxon>
        <taxon>Embryophyta</taxon>
        <taxon>Tracheophyta</taxon>
        <taxon>Spermatophyta</taxon>
        <taxon>Magnoliopsida</taxon>
        <taxon>eudicotyledons</taxon>
        <taxon>Gunneridae</taxon>
        <taxon>Pentapetalae</taxon>
        <taxon>asterids</taxon>
        <taxon>lamiids</taxon>
        <taxon>Lamiales</taxon>
        <taxon>Scrophulariaceae</taxon>
        <taxon>Buddlejeae</taxon>
        <taxon>Buddleja</taxon>
    </lineage>
</organism>
<proteinExistence type="predicted"/>